<sequence length="427" mass="49290">MKDVTAILVHYTDLGVLQKALNSLKKIKSRLKSIIVILEQGMSIDMIHGYDWFDQIEFLDSGVNGPGQILNDTIYCLSSPYVLFLQSTDYLSPTINTDSLQLSHKKIVLVTLHHNRNSVIHFPLLVCTSFLKRKKFLSNHQLPFKEALFPAWLSNVGDSRQLIKDNLVRQARKNSFTNTIEKEKFIQKYQLQKVKKEYPTVSVMISHFNMGKYVETAIVSCLLQSEQFEQVLIIDDGSTDNSFSQLQQWDDGKQVKVFKKKNGGKARALNELLLHVKSDFILELDADDWLDPDAVSIIKNYLAYLPKDFSVLYGNLRKWKQLDGDVLFKGVAKGIPINGVTQLLTYRFPLGPRVYRTSTLKEEGGFPVIEFENGRLYEDVSVLFRLIKTSQFRYHDFTVYNVREHMESITKYNDSKWNDFIKTFNSN</sequence>
<gene>
    <name evidence="3" type="ORF">GMD78_03455</name>
</gene>
<evidence type="ECO:0000313" key="3">
    <source>
        <dbReference type="EMBL" id="MUK87456.1"/>
    </source>
</evidence>
<protein>
    <submittedName>
        <fullName evidence="3">Glycosyltransferase</fullName>
    </submittedName>
</protein>
<comment type="similarity">
    <text evidence="1">Belongs to the glycosyltransferase 2 family.</text>
</comment>
<dbReference type="GO" id="GO:0016758">
    <property type="term" value="F:hexosyltransferase activity"/>
    <property type="evidence" value="ECO:0007669"/>
    <property type="project" value="UniProtKB-ARBA"/>
</dbReference>
<keyword evidence="4" id="KW-1185">Reference proteome</keyword>
<organism evidence="3 4">
    <name type="scientific">Ornithinibacillus caprae</name>
    <dbReference type="NCBI Taxonomy" id="2678566"/>
    <lineage>
        <taxon>Bacteria</taxon>
        <taxon>Bacillati</taxon>
        <taxon>Bacillota</taxon>
        <taxon>Bacilli</taxon>
        <taxon>Bacillales</taxon>
        <taxon>Bacillaceae</taxon>
        <taxon>Ornithinibacillus</taxon>
    </lineage>
</organism>
<dbReference type="InterPro" id="IPR029044">
    <property type="entry name" value="Nucleotide-diphossugar_trans"/>
</dbReference>
<evidence type="ECO:0000256" key="1">
    <source>
        <dbReference type="ARBA" id="ARBA00006739"/>
    </source>
</evidence>
<accession>A0A6N8FFH8</accession>
<dbReference type="Pfam" id="PF00535">
    <property type="entry name" value="Glycos_transf_2"/>
    <property type="match status" value="1"/>
</dbReference>
<evidence type="ECO:0000259" key="2">
    <source>
        <dbReference type="Pfam" id="PF00535"/>
    </source>
</evidence>
<dbReference type="InterPro" id="IPR001173">
    <property type="entry name" value="Glyco_trans_2-like"/>
</dbReference>
<dbReference type="AlphaFoldDB" id="A0A6N8FFH8"/>
<dbReference type="RefSeq" id="WP_155667164.1">
    <property type="nucleotide sequence ID" value="NZ_WOCA01000002.1"/>
</dbReference>
<dbReference type="PANTHER" id="PTHR22916:SF3">
    <property type="entry name" value="UDP-GLCNAC:BETAGAL BETA-1,3-N-ACETYLGLUCOSAMINYLTRANSFERASE-LIKE PROTEIN 1"/>
    <property type="match status" value="1"/>
</dbReference>
<dbReference type="SUPFAM" id="SSF53448">
    <property type="entry name" value="Nucleotide-diphospho-sugar transferases"/>
    <property type="match status" value="1"/>
</dbReference>
<feature type="domain" description="Glycosyltransferase 2-like" evidence="2">
    <location>
        <begin position="202"/>
        <end position="310"/>
    </location>
</feature>
<proteinExistence type="inferred from homology"/>
<evidence type="ECO:0000313" key="4">
    <source>
        <dbReference type="Proteomes" id="UP000469125"/>
    </source>
</evidence>
<keyword evidence="3" id="KW-0808">Transferase</keyword>
<reference evidence="3 4" key="1">
    <citation type="submission" date="2019-11" db="EMBL/GenBank/DDBJ databases">
        <authorList>
            <person name="Li X."/>
        </authorList>
    </citation>
    <scope>NUCLEOTIDE SEQUENCE [LARGE SCALE GENOMIC DNA]</scope>
    <source>
        <strain evidence="3 4">L9</strain>
    </source>
</reference>
<name>A0A6N8FFH8_9BACI</name>
<dbReference type="EMBL" id="WOCA01000002">
    <property type="protein sequence ID" value="MUK87456.1"/>
    <property type="molecule type" value="Genomic_DNA"/>
</dbReference>
<dbReference type="CDD" id="cd00761">
    <property type="entry name" value="Glyco_tranf_GTA_type"/>
    <property type="match status" value="1"/>
</dbReference>
<dbReference type="Gene3D" id="3.90.550.10">
    <property type="entry name" value="Spore Coat Polysaccharide Biosynthesis Protein SpsA, Chain A"/>
    <property type="match status" value="1"/>
</dbReference>
<dbReference type="PANTHER" id="PTHR22916">
    <property type="entry name" value="GLYCOSYLTRANSFERASE"/>
    <property type="match status" value="1"/>
</dbReference>
<comment type="caution">
    <text evidence="3">The sequence shown here is derived from an EMBL/GenBank/DDBJ whole genome shotgun (WGS) entry which is preliminary data.</text>
</comment>
<dbReference type="Proteomes" id="UP000469125">
    <property type="component" value="Unassembled WGS sequence"/>
</dbReference>